<organism evidence="2 3">
    <name type="scientific">Sphingomonas mollis</name>
    <dbReference type="NCBI Taxonomy" id="2795726"/>
    <lineage>
        <taxon>Bacteria</taxon>
        <taxon>Pseudomonadati</taxon>
        <taxon>Pseudomonadota</taxon>
        <taxon>Alphaproteobacteria</taxon>
        <taxon>Sphingomonadales</taxon>
        <taxon>Sphingomonadaceae</taxon>
        <taxon>Sphingomonas</taxon>
    </lineage>
</organism>
<evidence type="ECO:0000313" key="2">
    <source>
        <dbReference type="EMBL" id="MBJ6120167.1"/>
    </source>
</evidence>
<sequence>MFDNDAVTADMRRIFSRTAPDAGVSTPVTEPVAGPAAVDRLSPASPPPSRPASLFARIDGVATIGFAAFVALVGVIAVPLLQEPAPTPPMARAREAPDLSTPTPPFPVDHVIAPPPAGSLPAAIVSASVARSTVPHVRRATRVHHPRRPLRLYRRQVTPTEAPHLTGEALRQALAEDAVLTRHLNVEALRKLPAPSDRRGNS</sequence>
<proteinExistence type="predicted"/>
<keyword evidence="3" id="KW-1185">Reference proteome</keyword>
<keyword evidence="1" id="KW-1133">Transmembrane helix</keyword>
<dbReference type="EMBL" id="JAELXS010000001">
    <property type="protein sequence ID" value="MBJ6120167.1"/>
    <property type="molecule type" value="Genomic_DNA"/>
</dbReference>
<accession>A0ABS0XJF0</accession>
<name>A0ABS0XJF0_9SPHN</name>
<evidence type="ECO:0000313" key="3">
    <source>
        <dbReference type="Proteomes" id="UP000640426"/>
    </source>
</evidence>
<feature type="transmembrane region" description="Helical" evidence="1">
    <location>
        <begin position="60"/>
        <end position="81"/>
    </location>
</feature>
<evidence type="ECO:0000256" key="1">
    <source>
        <dbReference type="SAM" id="Phobius"/>
    </source>
</evidence>
<dbReference type="RefSeq" id="WP_199033816.1">
    <property type="nucleotide sequence ID" value="NZ_JAELXS010000001.1"/>
</dbReference>
<reference evidence="3" key="1">
    <citation type="submission" date="2020-12" db="EMBL/GenBank/DDBJ databases">
        <title>Hymenobacter sp.</title>
        <authorList>
            <person name="Kim M.K."/>
        </authorList>
    </citation>
    <scope>NUCLEOTIDE SEQUENCE [LARGE SCALE GENOMIC DNA]</scope>
    <source>
        <strain evidence="3">BT553</strain>
    </source>
</reference>
<protein>
    <submittedName>
        <fullName evidence="2">Uncharacterized protein</fullName>
    </submittedName>
</protein>
<keyword evidence="1" id="KW-0812">Transmembrane</keyword>
<dbReference type="Proteomes" id="UP000640426">
    <property type="component" value="Unassembled WGS sequence"/>
</dbReference>
<gene>
    <name evidence="2" type="ORF">JAO74_00025</name>
</gene>
<keyword evidence="1" id="KW-0472">Membrane</keyword>
<comment type="caution">
    <text evidence="2">The sequence shown here is derived from an EMBL/GenBank/DDBJ whole genome shotgun (WGS) entry which is preliminary data.</text>
</comment>